<reference evidence="5" key="1">
    <citation type="submission" date="2015-03" db="EMBL/GenBank/DDBJ databases">
        <title>Metagenome Sequencing of an Archaeal-Dominated Microbial Community from a Hot Spring at the Los Azufres Geothermal Field, Mexico.</title>
        <authorList>
            <person name="Servin-Garciduenas L.E."/>
            <person name="Martinez-Romero E."/>
        </authorList>
    </citation>
    <scope>NUCLEOTIDE SEQUENCE [LARGE SCALE GENOMIC DNA]</scope>
    <source>
        <strain evidence="5">AZ1-454</strain>
    </source>
</reference>
<keyword evidence="2" id="KW-0328">Glycosyltransferase</keyword>
<dbReference type="GO" id="GO:0009164">
    <property type="term" value="P:nucleoside catabolic process"/>
    <property type="evidence" value="ECO:0007669"/>
    <property type="project" value="UniProtKB-ARBA"/>
</dbReference>
<evidence type="ECO:0000259" key="4">
    <source>
        <dbReference type="Pfam" id="PF01048"/>
    </source>
</evidence>
<dbReference type="EMBL" id="JZWS01000095">
    <property type="protein sequence ID" value="KJR78489.1"/>
    <property type="molecule type" value="Genomic_DNA"/>
</dbReference>
<dbReference type="InterPro" id="IPR000845">
    <property type="entry name" value="Nucleoside_phosphorylase_d"/>
</dbReference>
<protein>
    <submittedName>
        <fullName evidence="5">5'-methylthioadenosine phosphorylase</fullName>
    </submittedName>
    <submittedName>
        <fullName evidence="6">Purine-nucleoside phosphorylase</fullName>
    </submittedName>
</protein>
<dbReference type="InterPro" id="IPR018016">
    <property type="entry name" value="Nucleoside_phosphorylase_CS"/>
</dbReference>
<dbReference type="PROSITE" id="PS01232">
    <property type="entry name" value="PNP_UDP_1"/>
    <property type="match status" value="1"/>
</dbReference>
<dbReference type="Gene3D" id="3.40.50.1580">
    <property type="entry name" value="Nucleoside phosphorylase domain"/>
    <property type="match status" value="1"/>
</dbReference>
<dbReference type="EMBL" id="JZWS02000003">
    <property type="protein sequence ID" value="MCL7343958.1"/>
    <property type="molecule type" value="Genomic_DNA"/>
</dbReference>
<accession>A0A0F2LNW3</accession>
<name>A0A0F2LNW3_9CREN</name>
<evidence type="ECO:0000313" key="6">
    <source>
        <dbReference type="EMBL" id="MCL7343958.1"/>
    </source>
</evidence>
<gene>
    <name evidence="6" type="ORF">TQ35_005210</name>
    <name evidence="5" type="ORF">TQ35_07005</name>
</gene>
<reference evidence="6" key="2">
    <citation type="submission" date="2022-05" db="EMBL/GenBank/DDBJ databases">
        <title>Metagenome Sequencing of an Archaeal-Dominated Microbial Community from a Hot Spring at the Los Azufres Geothermal Field, Mexico.</title>
        <authorList>
            <person name="Marin-Paredes R."/>
            <person name="Martinez-Romero E."/>
            <person name="Servin-Garciduenas L.E."/>
        </authorList>
    </citation>
    <scope>NUCLEOTIDE SEQUENCE</scope>
    <source>
        <strain evidence="6">AZ1-454</strain>
    </source>
</reference>
<dbReference type="SUPFAM" id="SSF53167">
    <property type="entry name" value="Purine and uridine phosphorylases"/>
    <property type="match status" value="1"/>
</dbReference>
<proteinExistence type="inferred from homology"/>
<dbReference type="CDD" id="cd17764">
    <property type="entry name" value="MTAP_SsMTAPI_like"/>
    <property type="match status" value="1"/>
</dbReference>
<dbReference type="PANTHER" id="PTHR43691:SF11">
    <property type="entry name" value="FI09636P-RELATED"/>
    <property type="match status" value="1"/>
</dbReference>
<evidence type="ECO:0000256" key="2">
    <source>
        <dbReference type="ARBA" id="ARBA00022676"/>
    </source>
</evidence>
<dbReference type="AlphaFoldDB" id="A0A0F2LNW3"/>
<dbReference type="GO" id="GO:0005829">
    <property type="term" value="C:cytosol"/>
    <property type="evidence" value="ECO:0007669"/>
    <property type="project" value="TreeGrafter"/>
</dbReference>
<evidence type="ECO:0000256" key="1">
    <source>
        <dbReference type="ARBA" id="ARBA00010456"/>
    </source>
</evidence>
<dbReference type="GO" id="GO:0016763">
    <property type="term" value="F:pentosyltransferase activity"/>
    <property type="evidence" value="ECO:0007669"/>
    <property type="project" value="InterPro"/>
</dbReference>
<dbReference type="PATRIC" id="fig|1326980.8.peg.2292"/>
<feature type="domain" description="Nucleoside phosphorylase" evidence="4">
    <location>
        <begin position="17"/>
        <end position="233"/>
    </location>
</feature>
<comment type="caution">
    <text evidence="5">The sequence shown here is derived from an EMBL/GenBank/DDBJ whole genome shotgun (WGS) entry which is preliminary data.</text>
</comment>
<dbReference type="InterPro" id="IPR035994">
    <property type="entry name" value="Nucleoside_phosphorylase_sf"/>
</dbReference>
<sequence>MNPVHILAKKGDIAEKVVVVGDPGRATILSSLLSEAKLVNQNRGFLIYTGYYNGTRISVATHGIGGPSAAIVLEELIMLGGKVFVRYGTTGALVEDINLGEYVIPTGASYNSGGLFYQYFGEGASVAATPDYGLLSALVKSFQESSLKFHVGNVFSSDAFYAEDEHFVKRWSSRGNIAVEMECATLFSLGKLRNVKVGAVLVVSDNLAKGGVWISKEDLEKSVMRGAEAVMRALTSFNAY</sequence>
<comment type="similarity">
    <text evidence="1">Belongs to the PNP/UDP phosphorylase family.</text>
</comment>
<dbReference type="PANTHER" id="PTHR43691">
    <property type="entry name" value="URIDINE PHOSPHORYLASE"/>
    <property type="match status" value="1"/>
</dbReference>
<keyword evidence="3" id="KW-0808">Transferase</keyword>
<evidence type="ECO:0000256" key="3">
    <source>
        <dbReference type="ARBA" id="ARBA00022679"/>
    </source>
</evidence>
<organism evidence="5">
    <name type="scientific">Candidatus Aramenus sulfurataquae</name>
    <dbReference type="NCBI Taxonomy" id="1326980"/>
    <lineage>
        <taxon>Archaea</taxon>
        <taxon>Thermoproteota</taxon>
        <taxon>Thermoprotei</taxon>
        <taxon>Sulfolobales</taxon>
        <taxon>Sulfolobaceae</taxon>
        <taxon>Candidatus Aramenus</taxon>
    </lineage>
</organism>
<dbReference type="Pfam" id="PF01048">
    <property type="entry name" value="PNP_UDP_1"/>
    <property type="match status" value="1"/>
</dbReference>
<evidence type="ECO:0000313" key="5">
    <source>
        <dbReference type="EMBL" id="KJR78489.1"/>
    </source>
</evidence>